<accession>A0A843WJS5</accession>
<sequence length="51" mass="5989">MDMEMGESWLLLSQIHLSYHFRRWSSAWITCSGWRMNLLITFSLAAPTLLS</sequence>
<reference evidence="1" key="1">
    <citation type="submission" date="2017-07" db="EMBL/GenBank/DDBJ databases">
        <title>Taro Niue Genome Assembly and Annotation.</title>
        <authorList>
            <person name="Atibalentja N."/>
            <person name="Keating K."/>
            <person name="Fields C.J."/>
        </authorList>
    </citation>
    <scope>NUCLEOTIDE SEQUENCE</scope>
    <source>
        <strain evidence="1">Niue_2</strain>
        <tissue evidence="1">Leaf</tissue>
    </source>
</reference>
<comment type="caution">
    <text evidence="1">The sequence shown here is derived from an EMBL/GenBank/DDBJ whole genome shotgun (WGS) entry which is preliminary data.</text>
</comment>
<gene>
    <name evidence="1" type="ORF">Taro_037611</name>
</gene>
<organism evidence="1 2">
    <name type="scientific">Colocasia esculenta</name>
    <name type="common">Wild taro</name>
    <name type="synonym">Arum esculentum</name>
    <dbReference type="NCBI Taxonomy" id="4460"/>
    <lineage>
        <taxon>Eukaryota</taxon>
        <taxon>Viridiplantae</taxon>
        <taxon>Streptophyta</taxon>
        <taxon>Embryophyta</taxon>
        <taxon>Tracheophyta</taxon>
        <taxon>Spermatophyta</taxon>
        <taxon>Magnoliopsida</taxon>
        <taxon>Liliopsida</taxon>
        <taxon>Araceae</taxon>
        <taxon>Aroideae</taxon>
        <taxon>Colocasieae</taxon>
        <taxon>Colocasia</taxon>
    </lineage>
</organism>
<dbReference type="AlphaFoldDB" id="A0A843WJS5"/>
<proteinExistence type="predicted"/>
<name>A0A843WJS5_COLES</name>
<protein>
    <submittedName>
        <fullName evidence="1">Uncharacterized protein</fullName>
    </submittedName>
</protein>
<feature type="non-terminal residue" evidence="1">
    <location>
        <position position="1"/>
    </location>
</feature>
<dbReference type="EMBL" id="NMUH01003286">
    <property type="protein sequence ID" value="MQM04805.1"/>
    <property type="molecule type" value="Genomic_DNA"/>
</dbReference>
<dbReference type="Proteomes" id="UP000652761">
    <property type="component" value="Unassembled WGS sequence"/>
</dbReference>
<keyword evidence="2" id="KW-1185">Reference proteome</keyword>
<evidence type="ECO:0000313" key="1">
    <source>
        <dbReference type="EMBL" id="MQM04805.1"/>
    </source>
</evidence>
<evidence type="ECO:0000313" key="2">
    <source>
        <dbReference type="Proteomes" id="UP000652761"/>
    </source>
</evidence>